<dbReference type="InterPro" id="IPR035892">
    <property type="entry name" value="C2_domain_sf"/>
</dbReference>
<dbReference type="EMBL" id="JAVRRA010010583">
    <property type="protein sequence ID" value="KAK5241564.1"/>
    <property type="molecule type" value="Genomic_DNA"/>
</dbReference>
<proteinExistence type="predicted"/>
<dbReference type="PANTHER" id="PTHR10067:SF17">
    <property type="entry name" value="PHOSPHATIDYLSERINE DECARBOXYLASE PROENZYME 2"/>
    <property type="match status" value="1"/>
</dbReference>
<comment type="caution">
    <text evidence="5">The sequence shown here is derived from an EMBL/GenBank/DDBJ whole genome shotgun (WGS) entry which is preliminary data.</text>
</comment>
<feature type="compositionally biased region" description="Low complexity" evidence="3">
    <location>
        <begin position="108"/>
        <end position="120"/>
    </location>
</feature>
<feature type="domain" description="C2" evidence="4">
    <location>
        <begin position="1"/>
        <end position="80"/>
    </location>
</feature>
<dbReference type="Gene3D" id="2.60.40.150">
    <property type="entry name" value="C2 domain"/>
    <property type="match status" value="1"/>
</dbReference>
<dbReference type="PANTHER" id="PTHR10067">
    <property type="entry name" value="PHOSPHATIDYLSERINE DECARBOXYLASE"/>
    <property type="match status" value="1"/>
</dbReference>
<feature type="non-terminal residue" evidence="5">
    <location>
        <position position="162"/>
    </location>
</feature>
<evidence type="ECO:0000313" key="6">
    <source>
        <dbReference type="Proteomes" id="UP001357485"/>
    </source>
</evidence>
<feature type="region of interest" description="Disordered" evidence="3">
    <location>
        <begin position="72"/>
        <end position="162"/>
    </location>
</feature>
<keyword evidence="1" id="KW-0210">Decarboxylase</keyword>
<gene>
    <name evidence="5" type="primary">PSD2_3</name>
    <name evidence="5" type="ORF">LTR16_009254</name>
</gene>
<keyword evidence="2 5" id="KW-0456">Lyase</keyword>
<dbReference type="SUPFAM" id="SSF49562">
    <property type="entry name" value="C2 domain (Calcium/lipid-binding domain, CaLB)"/>
    <property type="match status" value="1"/>
</dbReference>
<dbReference type="Pfam" id="PF00168">
    <property type="entry name" value="C2"/>
    <property type="match status" value="1"/>
</dbReference>
<dbReference type="EC" id="4.1.1.65" evidence="5"/>
<dbReference type="PROSITE" id="PS50004">
    <property type="entry name" value="C2"/>
    <property type="match status" value="1"/>
</dbReference>
<evidence type="ECO:0000313" key="5">
    <source>
        <dbReference type="EMBL" id="KAK5241564.1"/>
    </source>
</evidence>
<reference evidence="5 6" key="1">
    <citation type="submission" date="2023-08" db="EMBL/GenBank/DDBJ databases">
        <title>Black Yeasts Isolated from many extreme environments.</title>
        <authorList>
            <person name="Coleine C."/>
            <person name="Stajich J.E."/>
            <person name="Selbmann L."/>
        </authorList>
    </citation>
    <scope>NUCLEOTIDE SEQUENCE [LARGE SCALE GENOMIC DNA]</scope>
    <source>
        <strain evidence="5 6">CCFEE 536</strain>
    </source>
</reference>
<dbReference type="GO" id="GO:0004609">
    <property type="term" value="F:phosphatidylserine decarboxylase activity"/>
    <property type="evidence" value="ECO:0007669"/>
    <property type="project" value="UniProtKB-EC"/>
</dbReference>
<dbReference type="InterPro" id="IPR003817">
    <property type="entry name" value="PS_Dcarbxylase"/>
</dbReference>
<dbReference type="InterPro" id="IPR000008">
    <property type="entry name" value="C2_dom"/>
</dbReference>
<evidence type="ECO:0000256" key="1">
    <source>
        <dbReference type="ARBA" id="ARBA00022793"/>
    </source>
</evidence>
<dbReference type="Proteomes" id="UP001357485">
    <property type="component" value="Unassembled WGS sequence"/>
</dbReference>
<organism evidence="5 6">
    <name type="scientific">Cryomyces antarcticus</name>
    <dbReference type="NCBI Taxonomy" id="329879"/>
    <lineage>
        <taxon>Eukaryota</taxon>
        <taxon>Fungi</taxon>
        <taxon>Dikarya</taxon>
        <taxon>Ascomycota</taxon>
        <taxon>Pezizomycotina</taxon>
        <taxon>Dothideomycetes</taxon>
        <taxon>Dothideomycetes incertae sedis</taxon>
        <taxon>Cryomyces</taxon>
    </lineage>
</organism>
<keyword evidence="6" id="KW-1185">Reference proteome</keyword>
<protein>
    <submittedName>
        <fullName evidence="5">Phosphatidylserine decarboxylase</fullName>
        <ecNumber evidence="5">4.1.1.65</ecNumber>
    </submittedName>
</protein>
<accession>A0ABR0LV47</accession>
<evidence type="ECO:0000259" key="4">
    <source>
        <dbReference type="PROSITE" id="PS50004"/>
    </source>
</evidence>
<dbReference type="SMART" id="SM00239">
    <property type="entry name" value="C2"/>
    <property type="match status" value="1"/>
</dbReference>
<name>A0ABR0LV47_9PEZI</name>
<sequence length="162" mass="17764">MDPFVVTSLGKKTYRTRVVRHNLNPVFEEKLVFQVLRHEVNYSLNFSVVDRDKLSGNDYVGSSNFPVETAKALAPEADPATGLYRLPEPPDESAMPAPGSSSKKSRFRLPLSRSSSSSSLNRMTRPSLKKENSQSSQSSVLGDLQQDLPLPPTSAPQGQSSN</sequence>
<evidence type="ECO:0000256" key="3">
    <source>
        <dbReference type="SAM" id="MobiDB-lite"/>
    </source>
</evidence>
<evidence type="ECO:0000256" key="2">
    <source>
        <dbReference type="ARBA" id="ARBA00023239"/>
    </source>
</evidence>